<name>A0A238D4U3_THIDL</name>
<dbReference type="Proteomes" id="UP000214566">
    <property type="component" value="Unassembled WGS sequence"/>
</dbReference>
<sequence length="64" mass="7163">MTCPLARPTQYGQAPVQYIYTLYSIFHGKSLGALPQKTVNCHHGKTGWGWHIDASSIGDTEYCY</sequence>
<dbReference type="AlphaFoldDB" id="A0A238D4U3"/>
<dbReference type="EMBL" id="FLMQ01000055">
    <property type="protein sequence ID" value="SBP88222.1"/>
    <property type="molecule type" value="Genomic_DNA"/>
</dbReference>
<protein>
    <submittedName>
        <fullName evidence="1">Uncharacterized protein</fullName>
    </submittedName>
</protein>
<proteinExistence type="predicted"/>
<evidence type="ECO:0000313" key="2">
    <source>
        <dbReference type="Proteomes" id="UP000214566"/>
    </source>
</evidence>
<organism evidence="1 2">
    <name type="scientific">Thiomonas delicata</name>
    <name type="common">Thiomonas cuprina</name>
    <dbReference type="NCBI Taxonomy" id="364030"/>
    <lineage>
        <taxon>Bacteria</taxon>
        <taxon>Pseudomonadati</taxon>
        <taxon>Pseudomonadota</taxon>
        <taxon>Betaproteobacteria</taxon>
        <taxon>Burkholderiales</taxon>
        <taxon>Thiomonas</taxon>
    </lineage>
</organism>
<keyword evidence="2" id="KW-1185">Reference proteome</keyword>
<evidence type="ECO:0000313" key="1">
    <source>
        <dbReference type="EMBL" id="SBP88222.1"/>
    </source>
</evidence>
<reference evidence="1 2" key="1">
    <citation type="submission" date="2016-06" db="EMBL/GenBank/DDBJ databases">
        <authorList>
            <person name="Kjaerup R.B."/>
            <person name="Dalgaard T.S."/>
            <person name="Juul-Madsen H.R."/>
        </authorList>
    </citation>
    <scope>NUCLEOTIDE SEQUENCE [LARGE SCALE GENOMIC DNA]</scope>
    <source>
        <strain evidence="1 2">DSM 16361</strain>
    </source>
</reference>
<gene>
    <name evidence="1" type="ORF">THIARS_60935</name>
</gene>
<accession>A0A238D4U3</accession>